<proteinExistence type="predicted"/>
<dbReference type="RefSeq" id="WP_190259067.1">
    <property type="nucleotide sequence ID" value="NZ_QFGA01000003.1"/>
</dbReference>
<sequence length="546" mass="57663">MIKRIFFLFLLAFVMAAAYLPLPAFAGQVILDDKYQNTSNVDMNKTTAYVDTSGGYVCLPQQPIPNAIAIQQFGYEYAVATTSGINVYDYDDATGKMSLNAALSIPSVTNATGIAVRQDAPEIWSLTNNALTLYSFNGSSMSASATVTGLNNIVSVSAWSNADKAALLSNTGVVTIYNASGGSLTPTLTVNTELSSPVAVSVVPGTPNFVVSTGKAFYFYVYDDATGNYAQDTTKTVTGLSNVLSVSSQQGGVGVLNSSGVSYYSQDDAGGFKNTSVFSVSPISSPVAFSIKPGSYDYAVLTQSGDVKYYTYDDSSGTEIENTSLEVSGLNLVFMGYLHPKDYYSVVLHSGNICNTVRLTLNQTLPIGTSVTWYVSSDGGATWVTVTPSNWTTIAPGNQFVIHAVLDTSDSSITPKIFEVTLEVKALTGITLSPTSMSVTGANKFIGSLTVTANYSDNSAQDITNSVSWNAVQNPTLVQNGAVVAYVSGPGQVFSGPYVGTAIITAIYSLPNGQNFTSNDCTVTVNPDIPPSGISNFIQHYRREVG</sequence>
<evidence type="ECO:0000313" key="3">
    <source>
        <dbReference type="Proteomes" id="UP000298324"/>
    </source>
</evidence>
<feature type="signal peptide" evidence="1">
    <location>
        <begin position="1"/>
        <end position="26"/>
    </location>
</feature>
<accession>A0A4Y7R7J6</accession>
<reference evidence="2 3" key="1">
    <citation type="journal article" date="2018" name="Environ. Microbiol.">
        <title>Novel energy conservation strategies and behaviour of Pelotomaculum schinkii driving syntrophic propionate catabolism.</title>
        <authorList>
            <person name="Hidalgo-Ahumada C.A.P."/>
            <person name="Nobu M.K."/>
            <person name="Narihiro T."/>
            <person name="Tamaki H."/>
            <person name="Liu W.T."/>
            <person name="Kamagata Y."/>
            <person name="Stams A.J.M."/>
            <person name="Imachi H."/>
            <person name="Sousa D.Z."/>
        </authorList>
    </citation>
    <scope>NUCLEOTIDE SEQUENCE [LARGE SCALE GENOMIC DNA]</scope>
    <source>
        <strain evidence="2 3">HH</strain>
    </source>
</reference>
<protein>
    <recommendedName>
        <fullName evidence="4">Bacterial Ig-like domain (Group 2)</fullName>
    </recommendedName>
</protein>
<dbReference type="Gene3D" id="2.60.40.1080">
    <property type="match status" value="1"/>
</dbReference>
<feature type="chain" id="PRO_5021466173" description="Bacterial Ig-like domain (Group 2)" evidence="1">
    <location>
        <begin position="27"/>
        <end position="546"/>
    </location>
</feature>
<dbReference type="Proteomes" id="UP000298324">
    <property type="component" value="Unassembled WGS sequence"/>
</dbReference>
<dbReference type="SUPFAM" id="SSF50978">
    <property type="entry name" value="WD40 repeat-like"/>
    <property type="match status" value="1"/>
</dbReference>
<keyword evidence="1" id="KW-0732">Signal</keyword>
<keyword evidence="3" id="KW-1185">Reference proteome</keyword>
<organism evidence="2 3">
    <name type="scientific">Pelotomaculum schinkii</name>
    <dbReference type="NCBI Taxonomy" id="78350"/>
    <lineage>
        <taxon>Bacteria</taxon>
        <taxon>Bacillati</taxon>
        <taxon>Bacillota</taxon>
        <taxon>Clostridia</taxon>
        <taxon>Eubacteriales</taxon>
        <taxon>Desulfotomaculaceae</taxon>
        <taxon>Pelotomaculum</taxon>
    </lineage>
</organism>
<evidence type="ECO:0008006" key="4">
    <source>
        <dbReference type="Google" id="ProtNLM"/>
    </source>
</evidence>
<comment type="caution">
    <text evidence="2">The sequence shown here is derived from an EMBL/GenBank/DDBJ whole genome shotgun (WGS) entry which is preliminary data.</text>
</comment>
<dbReference type="AlphaFoldDB" id="A0A4Y7R7J6"/>
<evidence type="ECO:0000256" key="1">
    <source>
        <dbReference type="SAM" id="SignalP"/>
    </source>
</evidence>
<gene>
    <name evidence="2" type="ORF">Psch_03498</name>
</gene>
<dbReference type="InterPro" id="IPR036322">
    <property type="entry name" value="WD40_repeat_dom_sf"/>
</dbReference>
<evidence type="ECO:0000313" key="2">
    <source>
        <dbReference type="EMBL" id="TEB04736.1"/>
    </source>
</evidence>
<name>A0A4Y7R7J6_9FIRM</name>
<dbReference type="EMBL" id="QFGA01000003">
    <property type="protein sequence ID" value="TEB04736.1"/>
    <property type="molecule type" value="Genomic_DNA"/>
</dbReference>